<proteinExistence type="predicted"/>
<dbReference type="SUPFAM" id="SSF103657">
    <property type="entry name" value="BAR/IMD domain-like"/>
    <property type="match status" value="1"/>
</dbReference>
<comment type="caution">
    <text evidence="1">The sequence shown here is derived from an EMBL/GenBank/DDBJ whole genome shotgun (WGS) entry which is preliminary data.</text>
</comment>
<name>A0A813RGN9_ADIRI</name>
<dbReference type="OrthoDB" id="6250593at2759"/>
<protein>
    <submittedName>
        <fullName evidence="1">Uncharacterized protein</fullName>
    </submittedName>
</protein>
<organism evidence="1 4">
    <name type="scientific">Adineta ricciae</name>
    <name type="common">Rotifer</name>
    <dbReference type="NCBI Taxonomy" id="249248"/>
    <lineage>
        <taxon>Eukaryota</taxon>
        <taxon>Metazoa</taxon>
        <taxon>Spiralia</taxon>
        <taxon>Gnathifera</taxon>
        <taxon>Rotifera</taxon>
        <taxon>Eurotatoria</taxon>
        <taxon>Bdelloidea</taxon>
        <taxon>Adinetida</taxon>
        <taxon>Adinetidae</taxon>
        <taxon>Adineta</taxon>
    </lineage>
</organism>
<evidence type="ECO:0000313" key="1">
    <source>
        <dbReference type="EMBL" id="CAF0783688.1"/>
    </source>
</evidence>
<keyword evidence="3" id="KW-1185">Reference proteome</keyword>
<sequence length="407" mass="46876">MAANSRRRLSFVDFAPPQAWHKLIEYTQVTIAFTKLITDFTNQWAKICFLASSQLHQLVIDFRKKTEAEIRGKFQLGGRMYDLWESLLLESELESQALKKMACFMEKEIAGQLGCFTTSKNIQLSINKQCRNDLNNIVNKSHEIVQKLQEDYAKIYEECGVTPDFHCAHNSYVLELTGVNSLRSKYQYHVLPQLLQGMEQSQVEIIETACQNLQLIASVIQNYHEQRHRSFESFVVTSKTANPNEELENYICSVNETSGDSSVPTVHIEFESFISPVDIQSTMNSRYLSPHTTDQLIVYAAPVLQSQLISRCRETGERLKEIKKEKTSILTATAKQPIKQCQPNDDQQQTEKKYLNQMNDWMKKKQQLRLLELEESVLAAQATRYVNLKKEDIGVKTDLIYLEGEIL</sequence>
<evidence type="ECO:0000313" key="3">
    <source>
        <dbReference type="Proteomes" id="UP000663828"/>
    </source>
</evidence>
<accession>A0A813RGN9</accession>
<dbReference type="Proteomes" id="UP000663828">
    <property type="component" value="Unassembled WGS sequence"/>
</dbReference>
<dbReference type="AlphaFoldDB" id="A0A813RGN9"/>
<dbReference type="Gene3D" id="1.20.1270.60">
    <property type="entry name" value="Arfaptin homology (AH) domain/BAR domain"/>
    <property type="match status" value="1"/>
</dbReference>
<evidence type="ECO:0000313" key="2">
    <source>
        <dbReference type="EMBL" id="CAF0929689.1"/>
    </source>
</evidence>
<reference evidence="1" key="1">
    <citation type="submission" date="2021-02" db="EMBL/GenBank/DDBJ databases">
        <authorList>
            <person name="Nowell W R."/>
        </authorList>
    </citation>
    <scope>NUCLEOTIDE SEQUENCE</scope>
</reference>
<evidence type="ECO:0000313" key="4">
    <source>
        <dbReference type="Proteomes" id="UP000663852"/>
    </source>
</evidence>
<gene>
    <name evidence="1" type="ORF">EDS130_LOCUS3974</name>
    <name evidence="2" type="ORF">XAT740_LOCUS9505</name>
</gene>
<dbReference type="EMBL" id="CAJNOJ010000010">
    <property type="protein sequence ID" value="CAF0783688.1"/>
    <property type="molecule type" value="Genomic_DNA"/>
</dbReference>
<dbReference type="InterPro" id="IPR027267">
    <property type="entry name" value="AH/BAR_dom_sf"/>
</dbReference>
<dbReference type="Proteomes" id="UP000663852">
    <property type="component" value="Unassembled WGS sequence"/>
</dbReference>
<dbReference type="EMBL" id="CAJNOR010000490">
    <property type="protein sequence ID" value="CAF0929689.1"/>
    <property type="molecule type" value="Genomic_DNA"/>
</dbReference>